<dbReference type="CDD" id="cd00567">
    <property type="entry name" value="ACAD"/>
    <property type="match status" value="1"/>
</dbReference>
<feature type="domain" description="Acyl-CoA dehydrogenase/oxidase C-terminal" evidence="6">
    <location>
        <begin position="164"/>
        <end position="314"/>
    </location>
</feature>
<dbReference type="InterPro" id="IPR036250">
    <property type="entry name" value="AcylCo_DH-like_C"/>
</dbReference>
<evidence type="ECO:0000259" key="6">
    <source>
        <dbReference type="Pfam" id="PF00441"/>
    </source>
</evidence>
<dbReference type="Proteomes" id="UP001597365">
    <property type="component" value="Unassembled WGS sequence"/>
</dbReference>
<dbReference type="InterPro" id="IPR006091">
    <property type="entry name" value="Acyl-CoA_Oxase/DH_mid-dom"/>
</dbReference>
<dbReference type="InterPro" id="IPR009075">
    <property type="entry name" value="AcylCo_DH/oxidase_C"/>
</dbReference>
<evidence type="ECO:0000256" key="3">
    <source>
        <dbReference type="ARBA" id="ARBA00022630"/>
    </source>
</evidence>
<evidence type="ECO:0000256" key="1">
    <source>
        <dbReference type="ARBA" id="ARBA00001974"/>
    </source>
</evidence>
<dbReference type="SUPFAM" id="SSF56645">
    <property type="entry name" value="Acyl-CoA dehydrogenase NM domain-like"/>
    <property type="match status" value="1"/>
</dbReference>
<dbReference type="InterPro" id="IPR046373">
    <property type="entry name" value="Acyl-CoA_Oxase/DH_mid-dom_sf"/>
</dbReference>
<feature type="domain" description="Acyl-CoA oxidase/dehydrogenase middle" evidence="7">
    <location>
        <begin position="58"/>
        <end position="147"/>
    </location>
</feature>
<dbReference type="EC" id="1.-.-.-" evidence="8"/>
<dbReference type="SUPFAM" id="SSF47203">
    <property type="entry name" value="Acyl-CoA dehydrogenase C-terminal domain-like"/>
    <property type="match status" value="1"/>
</dbReference>
<sequence length="333" mass="34104">GGGQGLPAAAHVVEKLAASCGSTAMVVLMHYAATALIEAHGPAEVRRAVAGGSHLTTLAFSEAGSRSHFWAPLSTARPGGADEVVLDADKSWITSAGEADSYVWSSRPLGADGPMTLWLVPGDADGLRVAGGFDGLGLRGNSSSPVTARGVRVPRGAMLGADGTGMDIALATCLPVFLVLSAAASLGIMEAVLAAARKHLTGTRLAHLGQTLADDPSRRARYAELRTRADGVRAFLSDTLAALEAGREDATVRVLQVKAVAAEAATEVTDGVMKLCGGSAFRRDLGVERHFRDSLAARVMAPTTETLHDFTGRASLGLPLLDAPAGPGGGERP</sequence>
<dbReference type="PANTHER" id="PTHR43831">
    <property type="entry name" value="ISOBUTYRYL-COA DEHYDROGENASE"/>
    <property type="match status" value="1"/>
</dbReference>
<feature type="non-terminal residue" evidence="8">
    <location>
        <position position="1"/>
    </location>
</feature>
<dbReference type="Gene3D" id="1.20.140.10">
    <property type="entry name" value="Butyryl-CoA Dehydrogenase, subunit A, domain 3"/>
    <property type="match status" value="1"/>
</dbReference>
<name>A0ABW4PE63_9ACTN</name>
<dbReference type="InterPro" id="IPR009100">
    <property type="entry name" value="AcylCoA_DH/oxidase_NM_dom_sf"/>
</dbReference>
<dbReference type="GO" id="GO:0016491">
    <property type="term" value="F:oxidoreductase activity"/>
    <property type="evidence" value="ECO:0007669"/>
    <property type="project" value="UniProtKB-KW"/>
</dbReference>
<dbReference type="Pfam" id="PF00441">
    <property type="entry name" value="Acyl-CoA_dh_1"/>
    <property type="match status" value="1"/>
</dbReference>
<dbReference type="PANTHER" id="PTHR43831:SF1">
    <property type="entry name" value="ISOBUTYRYL-COA DEHYDROGENASE, MITOCHONDRIAL"/>
    <property type="match status" value="1"/>
</dbReference>
<dbReference type="InterPro" id="IPR052547">
    <property type="entry name" value="Mito_Isobutyryl-CoADH"/>
</dbReference>
<dbReference type="InterPro" id="IPR037069">
    <property type="entry name" value="AcylCoA_DH/ox_N_sf"/>
</dbReference>
<proteinExistence type="inferred from homology"/>
<dbReference type="RefSeq" id="WP_380895228.1">
    <property type="nucleotide sequence ID" value="NZ_JBHUFU010000001.1"/>
</dbReference>
<protein>
    <submittedName>
        <fullName evidence="8">Acyl-CoA dehydrogenase family protein</fullName>
        <ecNumber evidence="8">1.-.-.-</ecNumber>
    </submittedName>
</protein>
<reference evidence="9" key="1">
    <citation type="journal article" date="2019" name="Int. J. Syst. Evol. Microbiol.">
        <title>The Global Catalogue of Microorganisms (GCM) 10K type strain sequencing project: providing services to taxonomists for standard genome sequencing and annotation.</title>
        <authorList>
            <consortium name="The Broad Institute Genomics Platform"/>
            <consortium name="The Broad Institute Genome Sequencing Center for Infectious Disease"/>
            <person name="Wu L."/>
            <person name="Ma J."/>
        </authorList>
    </citation>
    <scope>NUCLEOTIDE SEQUENCE [LARGE SCALE GENOMIC DNA]</scope>
    <source>
        <strain evidence="9">CGMCC 4.7455</strain>
    </source>
</reference>
<evidence type="ECO:0000313" key="8">
    <source>
        <dbReference type="EMBL" id="MFD1828048.1"/>
    </source>
</evidence>
<evidence type="ECO:0000313" key="9">
    <source>
        <dbReference type="Proteomes" id="UP001597365"/>
    </source>
</evidence>
<dbReference type="Gene3D" id="1.10.540.10">
    <property type="entry name" value="Acyl-CoA dehydrogenase/oxidase, N-terminal domain"/>
    <property type="match status" value="1"/>
</dbReference>
<evidence type="ECO:0000256" key="5">
    <source>
        <dbReference type="RuleBase" id="RU362125"/>
    </source>
</evidence>
<dbReference type="Gene3D" id="2.40.110.10">
    <property type="entry name" value="Butyryl-CoA Dehydrogenase, subunit A, domain 2"/>
    <property type="match status" value="1"/>
</dbReference>
<comment type="cofactor">
    <cofactor evidence="1 5">
        <name>FAD</name>
        <dbReference type="ChEBI" id="CHEBI:57692"/>
    </cofactor>
</comment>
<organism evidence="8 9">
    <name type="scientific">Streptomyces desertarenae</name>
    <dbReference type="NCBI Taxonomy" id="2666184"/>
    <lineage>
        <taxon>Bacteria</taxon>
        <taxon>Bacillati</taxon>
        <taxon>Actinomycetota</taxon>
        <taxon>Actinomycetes</taxon>
        <taxon>Kitasatosporales</taxon>
        <taxon>Streptomycetaceae</taxon>
        <taxon>Streptomyces</taxon>
    </lineage>
</organism>
<comment type="similarity">
    <text evidence="2 5">Belongs to the acyl-CoA dehydrogenase family.</text>
</comment>
<keyword evidence="9" id="KW-1185">Reference proteome</keyword>
<gene>
    <name evidence="8" type="ORF">ACFSJS_00005</name>
</gene>
<evidence type="ECO:0000256" key="2">
    <source>
        <dbReference type="ARBA" id="ARBA00009347"/>
    </source>
</evidence>
<evidence type="ECO:0000256" key="4">
    <source>
        <dbReference type="ARBA" id="ARBA00022827"/>
    </source>
</evidence>
<keyword evidence="5 8" id="KW-0560">Oxidoreductase</keyword>
<keyword evidence="4 5" id="KW-0274">FAD</keyword>
<dbReference type="EMBL" id="JBHUFU010000001">
    <property type="protein sequence ID" value="MFD1828048.1"/>
    <property type="molecule type" value="Genomic_DNA"/>
</dbReference>
<evidence type="ECO:0000259" key="7">
    <source>
        <dbReference type="Pfam" id="PF02770"/>
    </source>
</evidence>
<dbReference type="Pfam" id="PF02770">
    <property type="entry name" value="Acyl-CoA_dh_M"/>
    <property type="match status" value="1"/>
</dbReference>
<accession>A0ABW4PE63</accession>
<comment type="caution">
    <text evidence="8">The sequence shown here is derived from an EMBL/GenBank/DDBJ whole genome shotgun (WGS) entry which is preliminary data.</text>
</comment>
<keyword evidence="3 5" id="KW-0285">Flavoprotein</keyword>